<accession>A0AAW8Q7W3</accession>
<organism evidence="1 2">
    <name type="scientific">Vibrio parahaemolyticus</name>
    <dbReference type="NCBI Taxonomy" id="670"/>
    <lineage>
        <taxon>Bacteria</taxon>
        <taxon>Pseudomonadati</taxon>
        <taxon>Pseudomonadota</taxon>
        <taxon>Gammaproteobacteria</taxon>
        <taxon>Vibrionales</taxon>
        <taxon>Vibrionaceae</taxon>
        <taxon>Vibrio</taxon>
    </lineage>
</organism>
<dbReference type="EMBL" id="JAUHGG010000012">
    <property type="protein sequence ID" value="MDS1823853.1"/>
    <property type="molecule type" value="Genomic_DNA"/>
</dbReference>
<comment type="caution">
    <text evidence="1">The sequence shown here is derived from an EMBL/GenBank/DDBJ whole genome shotgun (WGS) entry which is preliminary data.</text>
</comment>
<sequence>MSDYTTVTTLHLDIDFEQEGINFDELESGCFGTTRHGETYYLIMEGDDEFLFTLKELSLSYSELPVGQINHYCSSFLNEFLSDPTDSFQPVYAFDDLTDAANQYEYRTGFKPTILFSRRILAFKIHDFYDYKAGEFVFSEGNLFLAQNIENHLKSPSSKSRDDLDYYNKTVARFKEFSKANENSVVFGFG</sequence>
<dbReference type="AlphaFoldDB" id="A0AAW8Q7W3"/>
<proteinExistence type="predicted"/>
<gene>
    <name evidence="1" type="ORF">QX249_24740</name>
</gene>
<dbReference type="RefSeq" id="WP_311020944.1">
    <property type="nucleotide sequence ID" value="NZ_JAUHGG010000012.1"/>
</dbReference>
<evidence type="ECO:0000313" key="1">
    <source>
        <dbReference type="EMBL" id="MDS1823853.1"/>
    </source>
</evidence>
<dbReference type="Proteomes" id="UP001253193">
    <property type="component" value="Unassembled WGS sequence"/>
</dbReference>
<reference evidence="1" key="1">
    <citation type="submission" date="2023-06" db="EMBL/GenBank/DDBJ databases">
        <title>Genomic Diversity of Vibrio spp. and Metagenomic Analysis of Pathogens in Florida Gulf Coastal Waters Following Hurricane Ian.</title>
        <authorList>
            <person name="Brumfield K.D."/>
        </authorList>
    </citation>
    <scope>NUCLEOTIDE SEQUENCE</scope>
    <source>
        <strain evidence="1">WBS2B-138</strain>
    </source>
</reference>
<evidence type="ECO:0000313" key="2">
    <source>
        <dbReference type="Proteomes" id="UP001253193"/>
    </source>
</evidence>
<name>A0AAW8Q7W3_VIBPH</name>
<protein>
    <submittedName>
        <fullName evidence="1">Uncharacterized protein</fullName>
    </submittedName>
</protein>